<evidence type="ECO:0000313" key="2">
    <source>
        <dbReference type="EMBL" id="TMR23349.1"/>
    </source>
</evidence>
<accession>A0A5S4FRT2</accession>
<organism evidence="2 3">
    <name type="scientific">Nonomuraea turkmeniaca</name>
    <dbReference type="NCBI Taxonomy" id="103838"/>
    <lineage>
        <taxon>Bacteria</taxon>
        <taxon>Bacillati</taxon>
        <taxon>Actinomycetota</taxon>
        <taxon>Actinomycetes</taxon>
        <taxon>Streptosporangiales</taxon>
        <taxon>Streptosporangiaceae</taxon>
        <taxon>Nonomuraea</taxon>
    </lineage>
</organism>
<comment type="caution">
    <text evidence="2">The sequence shown here is derived from an EMBL/GenBank/DDBJ whole genome shotgun (WGS) entry which is preliminary data.</text>
</comment>
<evidence type="ECO:0000256" key="1">
    <source>
        <dbReference type="SAM" id="MobiDB-lite"/>
    </source>
</evidence>
<protein>
    <submittedName>
        <fullName evidence="2">Uncharacterized protein</fullName>
    </submittedName>
</protein>
<feature type="compositionally biased region" description="Gly residues" evidence="1">
    <location>
        <begin position="47"/>
        <end position="56"/>
    </location>
</feature>
<keyword evidence="3" id="KW-1185">Reference proteome</keyword>
<dbReference type="Proteomes" id="UP000309128">
    <property type="component" value="Unassembled WGS sequence"/>
</dbReference>
<proteinExistence type="predicted"/>
<reference evidence="2 3" key="1">
    <citation type="submission" date="2019-05" db="EMBL/GenBank/DDBJ databases">
        <title>Draft genome sequence of Nonomuraea turkmeniaca DSM 43926.</title>
        <authorList>
            <person name="Saricaoglu S."/>
            <person name="Isik K."/>
        </authorList>
    </citation>
    <scope>NUCLEOTIDE SEQUENCE [LARGE SCALE GENOMIC DNA]</scope>
    <source>
        <strain evidence="2 3">DSM 43926</strain>
    </source>
</reference>
<dbReference type="AlphaFoldDB" id="A0A5S4FRT2"/>
<gene>
    <name evidence="2" type="ORF">ETD86_08610</name>
</gene>
<dbReference type="EMBL" id="VCKY01000020">
    <property type="protein sequence ID" value="TMR23349.1"/>
    <property type="molecule type" value="Genomic_DNA"/>
</dbReference>
<sequence length="65" mass="6623">MSQPQQPELRRSGKAATDSTSAHAIPETKSGTKGRSIRPHGTDKGGKGGGKGGGVPPGQRSPYPE</sequence>
<feature type="region of interest" description="Disordered" evidence="1">
    <location>
        <begin position="1"/>
        <end position="65"/>
    </location>
</feature>
<name>A0A5S4FRT2_9ACTN</name>
<dbReference type="OrthoDB" id="4333174at2"/>
<evidence type="ECO:0000313" key="3">
    <source>
        <dbReference type="Proteomes" id="UP000309128"/>
    </source>
</evidence>